<dbReference type="SUPFAM" id="SSF55469">
    <property type="entry name" value="FMN-dependent nitroreductase-like"/>
    <property type="match status" value="1"/>
</dbReference>
<keyword evidence="2" id="KW-0560">Oxidoreductase</keyword>
<evidence type="ECO:0000259" key="3">
    <source>
        <dbReference type="Pfam" id="PF00881"/>
    </source>
</evidence>
<dbReference type="PANTHER" id="PTHR43673">
    <property type="entry name" value="NAD(P)H NITROREDUCTASE YDGI-RELATED"/>
    <property type="match status" value="1"/>
</dbReference>
<dbReference type="Pfam" id="PF00881">
    <property type="entry name" value="Nitroreductase"/>
    <property type="match status" value="2"/>
</dbReference>
<feature type="domain" description="Nitroreductase" evidence="3">
    <location>
        <begin position="4"/>
        <end position="56"/>
    </location>
</feature>
<dbReference type="InterPro" id="IPR029479">
    <property type="entry name" value="Nitroreductase"/>
</dbReference>
<dbReference type="EMBL" id="PKTG01000083">
    <property type="protein sequence ID" value="PLX17672.1"/>
    <property type="molecule type" value="Genomic_DNA"/>
</dbReference>
<accession>A0A2N5ZGC8</accession>
<dbReference type="Proteomes" id="UP000234857">
    <property type="component" value="Unassembled WGS sequence"/>
</dbReference>
<dbReference type="CDD" id="cd02150">
    <property type="entry name" value="nitroreductase"/>
    <property type="match status" value="1"/>
</dbReference>
<organism evidence="4 5">
    <name type="scientific">Muiribacterium halophilum</name>
    <dbReference type="NCBI Taxonomy" id="2053465"/>
    <lineage>
        <taxon>Bacteria</taxon>
        <taxon>Candidatus Muiribacteriota</taxon>
        <taxon>Candidatus Muiribacteriia</taxon>
        <taxon>Candidatus Muiribacteriales</taxon>
        <taxon>Candidatus Muiribacteriaceae</taxon>
        <taxon>Candidatus Muiribacterium</taxon>
    </lineage>
</organism>
<dbReference type="AlphaFoldDB" id="A0A2N5ZGC8"/>
<sequence>MFSRRRSIRKYMGKKVEDVKIKNILFAGMCAPSAGGNRPWIFHLVKNTEKLDMLSKAHPYASMVKSAPVCIVVSYDTQKIRYKDWFVQDLSACTENILLAIENEGLGGVWLGCYPRMERVEGIRRVLDIKERYIPFSMIPFGYKAESKEEYEKFDKEVVHYVE</sequence>
<comment type="similarity">
    <text evidence="1">Belongs to the nitroreductase family.</text>
</comment>
<dbReference type="PANTHER" id="PTHR43673:SF10">
    <property type="entry name" value="NADH DEHYDROGENASE_NAD(P)H NITROREDUCTASE XCC3605-RELATED"/>
    <property type="match status" value="1"/>
</dbReference>
<evidence type="ECO:0000256" key="2">
    <source>
        <dbReference type="ARBA" id="ARBA00023002"/>
    </source>
</evidence>
<evidence type="ECO:0000313" key="5">
    <source>
        <dbReference type="Proteomes" id="UP000234857"/>
    </source>
</evidence>
<evidence type="ECO:0000256" key="1">
    <source>
        <dbReference type="ARBA" id="ARBA00007118"/>
    </source>
</evidence>
<gene>
    <name evidence="4" type="ORF">C0601_06485</name>
</gene>
<name>A0A2N5ZGC8_MUIH1</name>
<proteinExistence type="inferred from homology"/>
<dbReference type="InterPro" id="IPR000415">
    <property type="entry name" value="Nitroreductase-like"/>
</dbReference>
<comment type="caution">
    <text evidence="4">The sequence shown here is derived from an EMBL/GenBank/DDBJ whole genome shotgun (WGS) entry which is preliminary data.</text>
</comment>
<reference evidence="4 5" key="1">
    <citation type="submission" date="2017-11" db="EMBL/GenBank/DDBJ databases">
        <title>Genome-resolved metagenomics identifies genetic mobility, metabolic interactions, and unexpected diversity in perchlorate-reducing communities.</title>
        <authorList>
            <person name="Barnum T.P."/>
            <person name="Figueroa I.A."/>
            <person name="Carlstrom C.I."/>
            <person name="Lucas L.N."/>
            <person name="Engelbrektson A.L."/>
            <person name="Coates J.D."/>
        </authorList>
    </citation>
    <scope>NUCLEOTIDE SEQUENCE [LARGE SCALE GENOMIC DNA]</scope>
    <source>
        <strain evidence="4">BM706</strain>
    </source>
</reference>
<dbReference type="Gene3D" id="3.40.109.10">
    <property type="entry name" value="NADH Oxidase"/>
    <property type="match status" value="1"/>
</dbReference>
<feature type="domain" description="Nitroreductase" evidence="3">
    <location>
        <begin position="57"/>
        <end position="143"/>
    </location>
</feature>
<evidence type="ECO:0000313" key="4">
    <source>
        <dbReference type="EMBL" id="PLX17672.1"/>
    </source>
</evidence>
<protein>
    <submittedName>
        <fullName evidence="4">Nitroreductase family protein</fullName>
    </submittedName>
</protein>
<dbReference type="GO" id="GO:0016491">
    <property type="term" value="F:oxidoreductase activity"/>
    <property type="evidence" value="ECO:0007669"/>
    <property type="project" value="UniProtKB-KW"/>
</dbReference>